<dbReference type="AlphaFoldDB" id="A0A4Z2IYW0"/>
<dbReference type="Pfam" id="PF18749">
    <property type="entry name" value="SNAD3"/>
    <property type="match status" value="1"/>
</dbReference>
<feature type="region of interest" description="Disordered" evidence="1">
    <location>
        <begin position="1"/>
        <end position="37"/>
    </location>
</feature>
<organism evidence="2 3">
    <name type="scientific">Liparis tanakae</name>
    <name type="common">Tanaka's snailfish</name>
    <dbReference type="NCBI Taxonomy" id="230148"/>
    <lineage>
        <taxon>Eukaryota</taxon>
        <taxon>Metazoa</taxon>
        <taxon>Chordata</taxon>
        <taxon>Craniata</taxon>
        <taxon>Vertebrata</taxon>
        <taxon>Euteleostomi</taxon>
        <taxon>Actinopterygii</taxon>
        <taxon>Neopterygii</taxon>
        <taxon>Teleostei</taxon>
        <taxon>Neoteleostei</taxon>
        <taxon>Acanthomorphata</taxon>
        <taxon>Eupercaria</taxon>
        <taxon>Perciformes</taxon>
        <taxon>Cottioidei</taxon>
        <taxon>Cottales</taxon>
        <taxon>Liparidae</taxon>
        <taxon>Liparis</taxon>
    </lineage>
</organism>
<dbReference type="OrthoDB" id="8961021at2759"/>
<comment type="caution">
    <text evidence="2">The sequence shown here is derived from an EMBL/GenBank/DDBJ whole genome shotgun (WGS) entry which is preliminary data.</text>
</comment>
<name>A0A4Z2IYW0_9TELE</name>
<accession>A0A4Z2IYW0</accession>
<dbReference type="EMBL" id="SRLO01000038">
    <property type="protein sequence ID" value="TNN82688.1"/>
    <property type="molecule type" value="Genomic_DNA"/>
</dbReference>
<proteinExistence type="predicted"/>
<evidence type="ECO:0000313" key="2">
    <source>
        <dbReference type="EMBL" id="TNN82688.1"/>
    </source>
</evidence>
<reference evidence="2 3" key="1">
    <citation type="submission" date="2019-03" db="EMBL/GenBank/DDBJ databases">
        <title>First draft genome of Liparis tanakae, snailfish: a comprehensive survey of snailfish specific genes.</title>
        <authorList>
            <person name="Kim W."/>
            <person name="Song I."/>
            <person name="Jeong J.-H."/>
            <person name="Kim D."/>
            <person name="Kim S."/>
            <person name="Ryu S."/>
            <person name="Song J.Y."/>
            <person name="Lee S.K."/>
        </authorList>
    </citation>
    <scope>NUCLEOTIDE SEQUENCE [LARGE SCALE GENOMIC DNA]</scope>
    <source>
        <tissue evidence="2">Muscle</tissue>
    </source>
</reference>
<dbReference type="InterPro" id="IPR040820">
    <property type="entry name" value="SNAD3"/>
</dbReference>
<sequence>MAVSITKRGGAQSHSSKAVPGDRLSRKRSLSDGYEKEPPLCTRKRLAALQALQPRCETDGATELAILKTSCTPDSCVKGGTETETDTGSFLELMSSWADTQYSVKKVLQHLRFRQADDNVPLNESVNKKFLEFRHDITEECGTEDKQHSWAVIEKREEIVMYGPYYPNYNNGEHSEDIIIKQTQELLECQSVSEDWKVYVFTTNSPCLARNTHACMLNLVQKAQEWWSMYGVKTCIGYLKCWGFKGAKETLFKDINYIQVDCVDQTEDHKRYAEAAEKTEINPLCDIVFAAVKPPLRFPRFALINIVQGHSWKSWFKKINSVFESLPEEEKEICTQEANAVLEAAQVLLSEERSERVEECLERGCAFALDYTFSSKLSDAIRDQMRLTFQQCWKEMVRGKYAEFIREKLTEDFNQCTVQLFIKDVAKFTKEYLEIGRIHFLEEAPQVAQ</sequence>
<gene>
    <name evidence="2" type="ORF">EYF80_007206</name>
</gene>
<protein>
    <submittedName>
        <fullName evidence="2">Uncharacterized protein</fullName>
    </submittedName>
</protein>
<evidence type="ECO:0000256" key="1">
    <source>
        <dbReference type="SAM" id="MobiDB-lite"/>
    </source>
</evidence>
<dbReference type="Proteomes" id="UP000314294">
    <property type="component" value="Unassembled WGS sequence"/>
</dbReference>
<evidence type="ECO:0000313" key="3">
    <source>
        <dbReference type="Proteomes" id="UP000314294"/>
    </source>
</evidence>
<keyword evidence="3" id="KW-1185">Reference proteome</keyword>